<feature type="transmembrane region" description="Helical" evidence="7">
    <location>
        <begin position="219"/>
        <end position="242"/>
    </location>
</feature>
<feature type="transmembrane region" description="Helical" evidence="7">
    <location>
        <begin position="248"/>
        <end position="275"/>
    </location>
</feature>
<feature type="transmembrane region" description="Helical" evidence="7">
    <location>
        <begin position="51"/>
        <end position="73"/>
    </location>
</feature>
<feature type="transmembrane region" description="Helical" evidence="7">
    <location>
        <begin position="85"/>
        <end position="104"/>
    </location>
</feature>
<dbReference type="Pfam" id="PF00115">
    <property type="entry name" value="COX1"/>
    <property type="match status" value="1"/>
</dbReference>
<gene>
    <name evidence="9" type="ORF">FGG15_00915</name>
</gene>
<keyword evidence="6" id="KW-0349">Heme</keyword>
<evidence type="ECO:0000313" key="9">
    <source>
        <dbReference type="EMBL" id="TMU56132.1"/>
    </source>
</evidence>
<dbReference type="RefSeq" id="WP_138832261.1">
    <property type="nucleotide sequence ID" value="NZ_VCNI01000001.1"/>
</dbReference>
<comment type="subcellular location">
    <subcellularLocation>
        <location evidence="1">Membrane</location>
        <topology evidence="1">Multi-pass membrane protein</topology>
    </subcellularLocation>
</comment>
<keyword evidence="10" id="KW-1185">Reference proteome</keyword>
<name>A0ABY2WMA1_9FLAO</name>
<feature type="transmembrane region" description="Helical" evidence="7">
    <location>
        <begin position="124"/>
        <end position="142"/>
    </location>
</feature>
<dbReference type="PROSITE" id="PS00077">
    <property type="entry name" value="COX1_CUB"/>
    <property type="match status" value="1"/>
</dbReference>
<dbReference type="InterPro" id="IPR023615">
    <property type="entry name" value="Cyt_c_Oxase_su1_BS"/>
</dbReference>
<organism evidence="9 10">
    <name type="scientific">Flagellimonas algicola</name>
    <dbReference type="NCBI Taxonomy" id="2583815"/>
    <lineage>
        <taxon>Bacteria</taxon>
        <taxon>Pseudomonadati</taxon>
        <taxon>Bacteroidota</taxon>
        <taxon>Flavobacteriia</taxon>
        <taxon>Flavobacteriales</taxon>
        <taxon>Flavobacteriaceae</taxon>
        <taxon>Flagellimonas</taxon>
    </lineage>
</organism>
<dbReference type="Gene3D" id="1.20.210.10">
    <property type="entry name" value="Cytochrome c oxidase-like, subunit I domain"/>
    <property type="match status" value="1"/>
</dbReference>
<comment type="caution">
    <text evidence="9">The sequence shown here is derived from an EMBL/GenBank/DDBJ whole genome shotgun (WGS) entry which is preliminary data.</text>
</comment>
<evidence type="ECO:0000313" key="10">
    <source>
        <dbReference type="Proteomes" id="UP000751614"/>
    </source>
</evidence>
<evidence type="ECO:0000256" key="4">
    <source>
        <dbReference type="ARBA" id="ARBA00022989"/>
    </source>
</evidence>
<evidence type="ECO:0000259" key="8">
    <source>
        <dbReference type="PROSITE" id="PS50855"/>
    </source>
</evidence>
<feature type="transmembrane region" description="Helical" evidence="7">
    <location>
        <begin position="367"/>
        <end position="390"/>
    </location>
</feature>
<keyword evidence="6" id="KW-0813">Transport</keyword>
<feature type="transmembrane region" description="Helical" evidence="7">
    <location>
        <begin position="186"/>
        <end position="207"/>
    </location>
</feature>
<sequence length="445" mass="49965">MKYKSQKVAYWFFALSMLLLVLQLAYGFIMGFARIGLDGLHDFIPFNTARAVHTNLLVVWLLSGFMGAAYYIIPEEAQRELVNVKLAYVQLISLALVGVAAIVGYHFNWWEGRKFLEIPRQLDFLVVANVLLFLGLILVTLFKGKRRTTTALVLSMGLLFAALLYLPGMLPFDSQVMDSFFRWWVVHLWVEGVWELIMGGILSFLLIKLTGVDREVIEKWLYVIVGLTFLSGVLGTGHHYYYIGVNKIWLIVGGIFSALEPLAFLAMALFAVNMYRKGEKRHPNKLALFWTLGAAIVSFLGAGLLGFAHTLPQTNLYTHGTLVTAMHGHLAFWGAYAMIVLAIISYSMPNMTGRKLYLSARGRAAFWLSNIGMIGMTVAFGVAGVAQVYLERKFKMEFMQVQNEISIHFVVLLLCATILTLGIALYIIDFIKHGKPTDQALELQP</sequence>
<evidence type="ECO:0000256" key="6">
    <source>
        <dbReference type="RuleBase" id="RU000370"/>
    </source>
</evidence>
<evidence type="ECO:0000256" key="2">
    <source>
        <dbReference type="ARBA" id="ARBA00022660"/>
    </source>
</evidence>
<feature type="domain" description="Cytochrome oxidase subunit I profile" evidence="8">
    <location>
        <begin position="8"/>
        <end position="445"/>
    </location>
</feature>
<proteinExistence type="inferred from homology"/>
<feature type="transmembrane region" description="Helical" evidence="7">
    <location>
        <begin position="405"/>
        <end position="428"/>
    </location>
</feature>
<dbReference type="InterPro" id="IPR036927">
    <property type="entry name" value="Cyt_c_oxase-like_su1_sf"/>
</dbReference>
<reference evidence="9 10" key="1">
    <citation type="submission" date="2019-05" db="EMBL/GenBank/DDBJ databases">
        <title>Flagellimonas sp. AsT0115, sp. nov., isolated from a marine red algae, Asparagopsis taxiformis.</title>
        <authorList>
            <person name="Kim J."/>
            <person name="Jeong S.E."/>
            <person name="Jeon C.O."/>
        </authorList>
    </citation>
    <scope>NUCLEOTIDE SEQUENCE [LARGE SCALE GENOMIC DNA]</scope>
    <source>
        <strain evidence="9 10">AsT0115</strain>
    </source>
</reference>
<comment type="similarity">
    <text evidence="6">Belongs to the heme-copper respiratory oxidase family.</text>
</comment>
<dbReference type="InterPro" id="IPR000883">
    <property type="entry name" value="Cyt_C_Oxase_1"/>
</dbReference>
<protein>
    <submittedName>
        <fullName evidence="9">Nitric-oxide reductase large subunit</fullName>
    </submittedName>
</protein>
<keyword evidence="4 7" id="KW-1133">Transmembrane helix</keyword>
<accession>A0ABY2WMA1</accession>
<dbReference type="PANTHER" id="PTHR10422">
    <property type="entry name" value="CYTOCHROME C OXIDASE SUBUNIT 1"/>
    <property type="match status" value="1"/>
</dbReference>
<dbReference type="PANTHER" id="PTHR10422:SF43">
    <property type="entry name" value="NITRIC OXIDE REDUCTASE SUBUNIT B"/>
    <property type="match status" value="1"/>
</dbReference>
<keyword evidence="2 6" id="KW-0679">Respiratory chain</keyword>
<dbReference type="Proteomes" id="UP000751614">
    <property type="component" value="Unassembled WGS sequence"/>
</dbReference>
<dbReference type="PROSITE" id="PS50855">
    <property type="entry name" value="COX1"/>
    <property type="match status" value="1"/>
</dbReference>
<keyword evidence="6" id="KW-0249">Electron transport</keyword>
<feature type="transmembrane region" description="Helical" evidence="7">
    <location>
        <begin position="287"/>
        <end position="308"/>
    </location>
</feature>
<evidence type="ECO:0000256" key="3">
    <source>
        <dbReference type="ARBA" id="ARBA00022692"/>
    </source>
</evidence>
<keyword evidence="6" id="KW-0479">Metal-binding</keyword>
<evidence type="ECO:0000256" key="1">
    <source>
        <dbReference type="ARBA" id="ARBA00004141"/>
    </source>
</evidence>
<dbReference type="SUPFAM" id="SSF81442">
    <property type="entry name" value="Cytochrome c oxidase subunit I-like"/>
    <property type="match status" value="1"/>
</dbReference>
<evidence type="ECO:0000256" key="7">
    <source>
        <dbReference type="SAM" id="Phobius"/>
    </source>
</evidence>
<evidence type="ECO:0000256" key="5">
    <source>
        <dbReference type="ARBA" id="ARBA00023136"/>
    </source>
</evidence>
<dbReference type="EMBL" id="VCNI01000001">
    <property type="protein sequence ID" value="TMU56132.1"/>
    <property type="molecule type" value="Genomic_DNA"/>
</dbReference>
<feature type="transmembrane region" description="Helical" evidence="7">
    <location>
        <begin position="149"/>
        <end position="166"/>
    </location>
</feature>
<keyword evidence="3 6" id="KW-0812">Transmembrane</keyword>
<dbReference type="InterPro" id="IPR023616">
    <property type="entry name" value="Cyt_c_oxase-like_su1_dom"/>
</dbReference>
<keyword evidence="5 7" id="KW-0472">Membrane</keyword>
<feature type="transmembrane region" description="Helical" evidence="7">
    <location>
        <begin position="328"/>
        <end position="346"/>
    </location>
</feature>
<keyword evidence="6" id="KW-0408">Iron</keyword>